<dbReference type="GO" id="GO:0004222">
    <property type="term" value="F:metalloendopeptidase activity"/>
    <property type="evidence" value="ECO:0007669"/>
    <property type="project" value="InterPro"/>
</dbReference>
<feature type="domain" description="Peptidase metallopeptidase" evidence="8">
    <location>
        <begin position="48"/>
        <end position="181"/>
    </location>
</feature>
<evidence type="ECO:0000313" key="10">
    <source>
        <dbReference type="Proteomes" id="UP000820818"/>
    </source>
</evidence>
<keyword evidence="3" id="KW-0479">Metal-binding</keyword>
<dbReference type="PANTHER" id="PTHR10127:SF780">
    <property type="entry name" value="METALLOENDOPEPTIDASE"/>
    <property type="match status" value="1"/>
</dbReference>
<dbReference type="Proteomes" id="UP000820818">
    <property type="component" value="Linkage Group LG5"/>
</dbReference>
<dbReference type="GO" id="GO:0006508">
    <property type="term" value="P:proteolysis"/>
    <property type="evidence" value="ECO:0007669"/>
    <property type="project" value="UniProtKB-KW"/>
</dbReference>
<dbReference type="AlphaFoldDB" id="A0AAD5PTC5"/>
<dbReference type="InterPro" id="IPR001506">
    <property type="entry name" value="Peptidase_M12A"/>
</dbReference>
<evidence type="ECO:0000259" key="8">
    <source>
        <dbReference type="SMART" id="SM00235"/>
    </source>
</evidence>
<feature type="signal peptide" evidence="7">
    <location>
        <begin position="1"/>
        <end position="18"/>
    </location>
</feature>
<comment type="cofactor">
    <cofactor evidence="1">
        <name>Zn(2+)</name>
        <dbReference type="ChEBI" id="CHEBI:29105"/>
    </cofactor>
</comment>
<evidence type="ECO:0000313" key="9">
    <source>
        <dbReference type="EMBL" id="KAI9558692.1"/>
    </source>
</evidence>
<dbReference type="GO" id="GO:0008270">
    <property type="term" value="F:zinc ion binding"/>
    <property type="evidence" value="ECO:0007669"/>
    <property type="project" value="InterPro"/>
</dbReference>
<keyword evidence="2" id="KW-0645">Protease</keyword>
<dbReference type="SUPFAM" id="SSF55486">
    <property type="entry name" value="Metalloproteases ('zincins'), catalytic domain"/>
    <property type="match status" value="1"/>
</dbReference>
<dbReference type="PANTHER" id="PTHR10127">
    <property type="entry name" value="DISCOIDIN, CUB, EGF, LAMININ , AND ZINC METALLOPROTEASE DOMAIN CONTAINING"/>
    <property type="match status" value="1"/>
</dbReference>
<evidence type="ECO:0000256" key="3">
    <source>
        <dbReference type="ARBA" id="ARBA00022723"/>
    </source>
</evidence>
<dbReference type="Pfam" id="PF01400">
    <property type="entry name" value="Astacin"/>
    <property type="match status" value="1"/>
</dbReference>
<comment type="caution">
    <text evidence="9">The sequence shown here is derived from an EMBL/GenBank/DDBJ whole genome shotgun (WGS) entry which is preliminary data.</text>
</comment>
<organism evidence="9 10">
    <name type="scientific">Daphnia sinensis</name>
    <dbReference type="NCBI Taxonomy" id="1820382"/>
    <lineage>
        <taxon>Eukaryota</taxon>
        <taxon>Metazoa</taxon>
        <taxon>Ecdysozoa</taxon>
        <taxon>Arthropoda</taxon>
        <taxon>Crustacea</taxon>
        <taxon>Branchiopoda</taxon>
        <taxon>Diplostraca</taxon>
        <taxon>Cladocera</taxon>
        <taxon>Anomopoda</taxon>
        <taxon>Daphniidae</taxon>
        <taxon>Daphnia</taxon>
        <taxon>Daphnia similis group</taxon>
    </lineage>
</organism>
<accession>A0AAD5PTC5</accession>
<protein>
    <recommendedName>
        <fullName evidence="8">Peptidase metallopeptidase domain-containing protein</fullName>
    </recommendedName>
</protein>
<proteinExistence type="predicted"/>
<keyword evidence="10" id="KW-1185">Reference proteome</keyword>
<dbReference type="InterPro" id="IPR006026">
    <property type="entry name" value="Peptidase_Metallo"/>
</dbReference>
<evidence type="ECO:0000256" key="4">
    <source>
        <dbReference type="ARBA" id="ARBA00022801"/>
    </source>
</evidence>
<dbReference type="SMART" id="SM00235">
    <property type="entry name" value="ZnMc"/>
    <property type="match status" value="1"/>
</dbReference>
<keyword evidence="4" id="KW-0378">Hydrolase</keyword>
<dbReference type="EMBL" id="WJBH02000005">
    <property type="protein sequence ID" value="KAI9558692.1"/>
    <property type="molecule type" value="Genomic_DNA"/>
</dbReference>
<gene>
    <name evidence="9" type="ORF">GHT06_015481</name>
</gene>
<sequence>MRPATFVLLCLAFTLGWASPVGRAIPLEKRDPEFNPDLFEGDIMGVNRGDKPKNAVLDPNLLWAERCREDERVTLDEVFALYEDNTCITFVERTDQRDYVSVKNTGTGLDLRSSDHLTRCRLLPLQCYRMQAWSPIREFLHALGFHHEQSRTDYDEYHYSASAFAVDKEVVTIIVPENVIIGKEKTDLLKVYTLLCCQQPVWIIDHVCITQAWITKDHVYVEVEAPPIISPIGFTLSDVSWEFTRLLKRCVLLLQPAILTTLDRSQVCC</sequence>
<evidence type="ECO:0000256" key="6">
    <source>
        <dbReference type="ARBA" id="ARBA00023049"/>
    </source>
</evidence>
<keyword evidence="6" id="KW-0482">Metalloprotease</keyword>
<keyword evidence="7" id="KW-0732">Signal</keyword>
<dbReference type="InterPro" id="IPR024079">
    <property type="entry name" value="MetalloPept_cat_dom_sf"/>
</dbReference>
<evidence type="ECO:0000256" key="5">
    <source>
        <dbReference type="ARBA" id="ARBA00022833"/>
    </source>
</evidence>
<evidence type="ECO:0000256" key="2">
    <source>
        <dbReference type="ARBA" id="ARBA00022670"/>
    </source>
</evidence>
<evidence type="ECO:0000256" key="7">
    <source>
        <dbReference type="SAM" id="SignalP"/>
    </source>
</evidence>
<feature type="chain" id="PRO_5042115720" description="Peptidase metallopeptidase domain-containing protein" evidence="7">
    <location>
        <begin position="19"/>
        <end position="269"/>
    </location>
</feature>
<dbReference type="Gene3D" id="3.40.390.10">
    <property type="entry name" value="Collagenase (Catalytic Domain)"/>
    <property type="match status" value="1"/>
</dbReference>
<name>A0AAD5PTC5_9CRUS</name>
<reference evidence="9 10" key="1">
    <citation type="submission" date="2022-05" db="EMBL/GenBank/DDBJ databases">
        <title>A multi-omics perspective on studying reproductive biology in Daphnia sinensis.</title>
        <authorList>
            <person name="Jia J."/>
        </authorList>
    </citation>
    <scope>NUCLEOTIDE SEQUENCE [LARGE SCALE GENOMIC DNA]</scope>
    <source>
        <strain evidence="9 10">WSL</strain>
    </source>
</reference>
<evidence type="ECO:0000256" key="1">
    <source>
        <dbReference type="ARBA" id="ARBA00001947"/>
    </source>
</evidence>
<keyword evidence="5" id="KW-0862">Zinc</keyword>